<dbReference type="AlphaFoldDB" id="A0A5B7CJF3"/>
<organism evidence="1 2">
    <name type="scientific">Portunus trituberculatus</name>
    <name type="common">Swimming crab</name>
    <name type="synonym">Neptunus trituberculatus</name>
    <dbReference type="NCBI Taxonomy" id="210409"/>
    <lineage>
        <taxon>Eukaryota</taxon>
        <taxon>Metazoa</taxon>
        <taxon>Ecdysozoa</taxon>
        <taxon>Arthropoda</taxon>
        <taxon>Crustacea</taxon>
        <taxon>Multicrustacea</taxon>
        <taxon>Malacostraca</taxon>
        <taxon>Eumalacostraca</taxon>
        <taxon>Eucarida</taxon>
        <taxon>Decapoda</taxon>
        <taxon>Pleocyemata</taxon>
        <taxon>Brachyura</taxon>
        <taxon>Eubrachyura</taxon>
        <taxon>Portunoidea</taxon>
        <taxon>Portunidae</taxon>
        <taxon>Portuninae</taxon>
        <taxon>Portunus</taxon>
    </lineage>
</organism>
<sequence>MNTEGLVTRRITSFIEDTIPLWASFKERVLTSSEWMKGVGEEGAAADFPPTPPYSEHHLNSCFAT</sequence>
<evidence type="ECO:0000313" key="2">
    <source>
        <dbReference type="Proteomes" id="UP000324222"/>
    </source>
</evidence>
<keyword evidence="2" id="KW-1185">Reference proteome</keyword>
<name>A0A5B7CJF3_PORTR</name>
<accession>A0A5B7CJF3</accession>
<dbReference type="Proteomes" id="UP000324222">
    <property type="component" value="Unassembled WGS sequence"/>
</dbReference>
<reference evidence="1 2" key="1">
    <citation type="submission" date="2019-05" db="EMBL/GenBank/DDBJ databases">
        <title>Another draft genome of Portunus trituberculatus and its Hox gene families provides insights of decapod evolution.</title>
        <authorList>
            <person name="Jeong J.-H."/>
            <person name="Song I."/>
            <person name="Kim S."/>
            <person name="Choi T."/>
            <person name="Kim D."/>
            <person name="Ryu S."/>
            <person name="Kim W."/>
        </authorList>
    </citation>
    <scope>NUCLEOTIDE SEQUENCE [LARGE SCALE GENOMIC DNA]</scope>
    <source>
        <tissue evidence="1">Muscle</tissue>
    </source>
</reference>
<proteinExistence type="predicted"/>
<dbReference type="EMBL" id="VSRR010000081">
    <property type="protein sequence ID" value="MPC09707.1"/>
    <property type="molecule type" value="Genomic_DNA"/>
</dbReference>
<evidence type="ECO:0000313" key="1">
    <source>
        <dbReference type="EMBL" id="MPC09707.1"/>
    </source>
</evidence>
<gene>
    <name evidence="1" type="ORF">E2C01_002326</name>
</gene>
<comment type="caution">
    <text evidence="1">The sequence shown here is derived from an EMBL/GenBank/DDBJ whole genome shotgun (WGS) entry which is preliminary data.</text>
</comment>
<protein>
    <submittedName>
        <fullName evidence="1">Uncharacterized protein</fullName>
    </submittedName>
</protein>